<organism evidence="5 6">
    <name type="scientific">Actinomadura meyerae</name>
    <dbReference type="NCBI Taxonomy" id="240840"/>
    <lineage>
        <taxon>Bacteria</taxon>
        <taxon>Bacillati</taxon>
        <taxon>Actinomycetota</taxon>
        <taxon>Actinomycetes</taxon>
        <taxon>Streptosporangiales</taxon>
        <taxon>Thermomonosporaceae</taxon>
        <taxon>Actinomadura</taxon>
    </lineage>
</organism>
<evidence type="ECO:0000313" key="5">
    <source>
        <dbReference type="EMBL" id="SNT41240.1"/>
    </source>
</evidence>
<gene>
    <name evidence="5" type="ORF">SAMN05443665_10282</name>
</gene>
<evidence type="ECO:0000256" key="2">
    <source>
        <dbReference type="ARBA" id="ARBA00023125"/>
    </source>
</evidence>
<evidence type="ECO:0000256" key="1">
    <source>
        <dbReference type="ARBA" id="ARBA00023015"/>
    </source>
</evidence>
<dbReference type="Pfam" id="PF00392">
    <property type="entry name" value="GntR"/>
    <property type="match status" value="1"/>
</dbReference>
<dbReference type="EMBL" id="FZOR01000028">
    <property type="protein sequence ID" value="SNT41240.1"/>
    <property type="molecule type" value="Genomic_DNA"/>
</dbReference>
<dbReference type="GO" id="GO:0003677">
    <property type="term" value="F:DNA binding"/>
    <property type="evidence" value="ECO:0007669"/>
    <property type="project" value="UniProtKB-KW"/>
</dbReference>
<dbReference type="CDD" id="cd07377">
    <property type="entry name" value="WHTH_GntR"/>
    <property type="match status" value="1"/>
</dbReference>
<accession>A0A239MFH9</accession>
<dbReference type="SUPFAM" id="SSF46785">
    <property type="entry name" value="Winged helix' DNA-binding domain"/>
    <property type="match status" value="1"/>
</dbReference>
<dbReference type="AlphaFoldDB" id="A0A239MFH9"/>
<dbReference type="PANTHER" id="PTHR44846">
    <property type="entry name" value="MANNOSYL-D-GLYCERATE TRANSPORT/METABOLISM SYSTEM REPRESSOR MNGR-RELATED"/>
    <property type="match status" value="1"/>
</dbReference>
<dbReference type="InterPro" id="IPR050679">
    <property type="entry name" value="Bact_HTH_transcr_reg"/>
</dbReference>
<dbReference type="Proteomes" id="UP000198318">
    <property type="component" value="Unassembled WGS sequence"/>
</dbReference>
<keyword evidence="3" id="KW-0804">Transcription</keyword>
<dbReference type="PANTHER" id="PTHR44846:SF1">
    <property type="entry name" value="MANNOSYL-D-GLYCERATE TRANSPORT_METABOLISM SYSTEM REPRESSOR MNGR-RELATED"/>
    <property type="match status" value="1"/>
</dbReference>
<dbReference type="PROSITE" id="PS50949">
    <property type="entry name" value="HTH_GNTR"/>
    <property type="match status" value="1"/>
</dbReference>
<protein>
    <submittedName>
        <fullName evidence="5">Regulatory protein, gntR family</fullName>
    </submittedName>
</protein>
<reference evidence="5 6" key="1">
    <citation type="submission" date="2017-06" db="EMBL/GenBank/DDBJ databases">
        <authorList>
            <person name="Kim H.J."/>
            <person name="Triplett B.A."/>
        </authorList>
    </citation>
    <scope>NUCLEOTIDE SEQUENCE [LARGE SCALE GENOMIC DNA]</scope>
    <source>
        <strain evidence="5 6">DSM 44715</strain>
    </source>
</reference>
<dbReference type="InterPro" id="IPR000524">
    <property type="entry name" value="Tscrpt_reg_HTH_GntR"/>
</dbReference>
<sequence>MAYEFLGPEPIYRQIAGILRSRIADGTYRPGYAIPSTSALCEEFGVTHRTVRAATAILVDEGLLVGAVGRGMFVARPEDRPAAGDEQE</sequence>
<dbReference type="InterPro" id="IPR036388">
    <property type="entry name" value="WH-like_DNA-bd_sf"/>
</dbReference>
<name>A0A239MFH9_9ACTN</name>
<evidence type="ECO:0000256" key="3">
    <source>
        <dbReference type="ARBA" id="ARBA00023163"/>
    </source>
</evidence>
<dbReference type="SMART" id="SM00345">
    <property type="entry name" value="HTH_GNTR"/>
    <property type="match status" value="1"/>
</dbReference>
<proteinExistence type="predicted"/>
<dbReference type="GO" id="GO:0003700">
    <property type="term" value="F:DNA-binding transcription factor activity"/>
    <property type="evidence" value="ECO:0007669"/>
    <property type="project" value="InterPro"/>
</dbReference>
<keyword evidence="2" id="KW-0238">DNA-binding</keyword>
<keyword evidence="6" id="KW-1185">Reference proteome</keyword>
<dbReference type="Gene3D" id="1.10.10.10">
    <property type="entry name" value="Winged helix-like DNA-binding domain superfamily/Winged helix DNA-binding domain"/>
    <property type="match status" value="1"/>
</dbReference>
<evidence type="ECO:0000313" key="6">
    <source>
        <dbReference type="Proteomes" id="UP000198318"/>
    </source>
</evidence>
<keyword evidence="1" id="KW-0805">Transcription regulation</keyword>
<dbReference type="RefSeq" id="WP_089328671.1">
    <property type="nucleotide sequence ID" value="NZ_FZOR01000028.1"/>
</dbReference>
<feature type="domain" description="HTH gntR-type" evidence="4">
    <location>
        <begin position="9"/>
        <end position="77"/>
    </location>
</feature>
<dbReference type="OrthoDB" id="4338617at2"/>
<dbReference type="GO" id="GO:0045892">
    <property type="term" value="P:negative regulation of DNA-templated transcription"/>
    <property type="evidence" value="ECO:0007669"/>
    <property type="project" value="TreeGrafter"/>
</dbReference>
<dbReference type="InterPro" id="IPR036390">
    <property type="entry name" value="WH_DNA-bd_sf"/>
</dbReference>
<evidence type="ECO:0000259" key="4">
    <source>
        <dbReference type="PROSITE" id="PS50949"/>
    </source>
</evidence>